<evidence type="ECO:0000313" key="6">
    <source>
        <dbReference type="RefSeq" id="XP_033576619.1"/>
    </source>
</evidence>
<reference evidence="4 6" key="1">
    <citation type="journal article" date="2020" name="Stud. Mycol.">
        <title>101 Dothideomycetes genomes: a test case for predicting lifestyles and emergence of pathogens.</title>
        <authorList>
            <person name="Haridas S."/>
            <person name="Albert R."/>
            <person name="Binder M."/>
            <person name="Bloem J."/>
            <person name="Labutti K."/>
            <person name="Salamov A."/>
            <person name="Andreopoulos B."/>
            <person name="Baker S."/>
            <person name="Barry K."/>
            <person name="Bills G."/>
            <person name="Bluhm B."/>
            <person name="Cannon C."/>
            <person name="Castanera R."/>
            <person name="Culley D."/>
            <person name="Daum C."/>
            <person name="Ezra D."/>
            <person name="Gonzalez J."/>
            <person name="Henrissat B."/>
            <person name="Kuo A."/>
            <person name="Liang C."/>
            <person name="Lipzen A."/>
            <person name="Lutzoni F."/>
            <person name="Magnuson J."/>
            <person name="Mondo S."/>
            <person name="Nolan M."/>
            <person name="Ohm R."/>
            <person name="Pangilinan J."/>
            <person name="Park H.-J."/>
            <person name="Ramirez L."/>
            <person name="Alfaro M."/>
            <person name="Sun H."/>
            <person name="Tritt A."/>
            <person name="Yoshinaga Y."/>
            <person name="Zwiers L.-H."/>
            <person name="Turgeon B."/>
            <person name="Goodwin S."/>
            <person name="Spatafora J."/>
            <person name="Crous P."/>
            <person name="Grigoriev I."/>
        </authorList>
    </citation>
    <scope>NUCLEOTIDE SEQUENCE</scope>
    <source>
        <strain evidence="4 6">CBS 304.34</strain>
    </source>
</reference>
<dbReference type="OrthoDB" id="48036at2759"/>
<dbReference type="Pfam" id="PF09811">
    <property type="entry name" value="Yae1_N"/>
    <property type="match status" value="1"/>
</dbReference>
<dbReference type="EMBL" id="MU003701">
    <property type="protein sequence ID" value="KAF2809655.1"/>
    <property type="molecule type" value="Genomic_DNA"/>
</dbReference>
<proteinExistence type="inferred from homology"/>
<evidence type="ECO:0000259" key="3">
    <source>
        <dbReference type="Pfam" id="PF09811"/>
    </source>
</evidence>
<evidence type="ECO:0000256" key="1">
    <source>
        <dbReference type="ARBA" id="ARBA00038090"/>
    </source>
</evidence>
<dbReference type="PANTHER" id="PTHR28532">
    <property type="entry name" value="GEO13458P1"/>
    <property type="match status" value="1"/>
</dbReference>
<dbReference type="AlphaFoldDB" id="A0A6A6YNV2"/>
<dbReference type="RefSeq" id="XP_033576619.1">
    <property type="nucleotide sequence ID" value="XM_033714306.1"/>
</dbReference>
<protein>
    <recommendedName>
        <fullName evidence="3">Essential protein Yae1 N-terminal domain-containing protein</fullName>
    </recommendedName>
</protein>
<reference evidence="6" key="2">
    <citation type="submission" date="2020-04" db="EMBL/GenBank/DDBJ databases">
        <authorList>
            <consortium name="NCBI Genome Project"/>
        </authorList>
    </citation>
    <scope>NUCLEOTIDE SEQUENCE</scope>
    <source>
        <strain evidence="6">CBS 304.34</strain>
    </source>
</reference>
<evidence type="ECO:0000313" key="4">
    <source>
        <dbReference type="EMBL" id="KAF2809655.1"/>
    </source>
</evidence>
<feature type="compositionally biased region" description="Low complexity" evidence="2">
    <location>
        <begin position="89"/>
        <end position="102"/>
    </location>
</feature>
<evidence type="ECO:0000256" key="2">
    <source>
        <dbReference type="SAM" id="MobiDB-lite"/>
    </source>
</evidence>
<dbReference type="InterPro" id="IPR052436">
    <property type="entry name" value="LTO1_adapter"/>
</dbReference>
<dbReference type="PANTHER" id="PTHR28532:SF1">
    <property type="entry name" value="ORAL CANCER OVEREXPRESSED 1"/>
    <property type="match status" value="1"/>
</dbReference>
<comment type="similarity">
    <text evidence="1">Belongs to the LTO1 family.</text>
</comment>
<evidence type="ECO:0000313" key="5">
    <source>
        <dbReference type="Proteomes" id="UP000504636"/>
    </source>
</evidence>
<dbReference type="Proteomes" id="UP000504636">
    <property type="component" value="Unplaced"/>
</dbReference>
<dbReference type="InterPro" id="IPR019191">
    <property type="entry name" value="Essential_protein_Yae1_N"/>
</dbReference>
<dbReference type="GeneID" id="54455199"/>
<keyword evidence="5" id="KW-1185">Reference proteome</keyword>
<organism evidence="4">
    <name type="scientific">Mytilinidion resinicola</name>
    <dbReference type="NCBI Taxonomy" id="574789"/>
    <lineage>
        <taxon>Eukaryota</taxon>
        <taxon>Fungi</taxon>
        <taxon>Dikarya</taxon>
        <taxon>Ascomycota</taxon>
        <taxon>Pezizomycotina</taxon>
        <taxon>Dothideomycetes</taxon>
        <taxon>Pleosporomycetidae</taxon>
        <taxon>Mytilinidiales</taxon>
        <taxon>Mytilinidiaceae</taxon>
        <taxon>Mytilinidion</taxon>
    </lineage>
</organism>
<name>A0A6A6YNV2_9PEZI</name>
<sequence>MEDDPFGDVLDLEETYYQEGYALGVEDGSRAGRIEGRLFGLEKGFEKFAAMGLLHGKASVWSSRIPATKKQPEKGLVAPKELAEPLSHSAAEGQSSSEQANAVQNGLPPLPENPRLAKHITTLHVLTELPTFSTANTEDAVADFDDRFRRAGAKVKVIDRIIGEGDADTTVEAEVIGFQAVSGSSTERKERGHGVKLSQAERPTDNMEDFGGRKGM</sequence>
<feature type="region of interest" description="Disordered" evidence="2">
    <location>
        <begin position="182"/>
        <end position="216"/>
    </location>
</feature>
<feature type="region of interest" description="Disordered" evidence="2">
    <location>
        <begin position="84"/>
        <end position="114"/>
    </location>
</feature>
<reference evidence="6" key="3">
    <citation type="submission" date="2025-04" db="UniProtKB">
        <authorList>
            <consortium name="RefSeq"/>
        </authorList>
    </citation>
    <scope>IDENTIFICATION</scope>
    <source>
        <strain evidence="6">CBS 304.34</strain>
    </source>
</reference>
<accession>A0A6A6YNV2</accession>
<gene>
    <name evidence="4 6" type="ORF">BDZ99DRAFT_33680</name>
</gene>
<feature type="domain" description="Essential protein Yae1 N-terminal" evidence="3">
    <location>
        <begin position="20"/>
        <end position="58"/>
    </location>
</feature>